<keyword evidence="2" id="KW-1185">Reference proteome</keyword>
<name>A0ABT5D748_9BACT</name>
<proteinExistence type="predicted"/>
<accession>A0ABT5D748</accession>
<reference evidence="1 2" key="1">
    <citation type="submission" date="2022-11" db="EMBL/GenBank/DDBJ databases">
        <title>Minimal conservation of predation-associated metabolite biosynthetic gene clusters underscores biosynthetic potential of Myxococcota including descriptions for ten novel species: Archangium lansinium sp. nov., Myxococcus landrumus sp. nov., Nannocystis bai.</title>
        <authorList>
            <person name="Ahearne A."/>
            <person name="Stevens C."/>
            <person name="Dowd S."/>
        </authorList>
    </citation>
    <scope>NUCLEOTIDE SEQUENCE [LARGE SCALE GENOMIC DNA]</scope>
    <source>
        <strain evidence="1 2">NCWAL01</strain>
    </source>
</reference>
<evidence type="ECO:0000313" key="1">
    <source>
        <dbReference type="EMBL" id="MDC0709484.1"/>
    </source>
</evidence>
<sequence>MPIRRPATGLTGARWWVQDVEAPSSPYRYDCTAAEPTCVQNDNTRLGAINKTHTVKVVRITCPGRNTPTLAAIRNNVRELYDFFDVASRGQVGMEIVASQTVEVTSANCATAKRQAVQKAKSSAFLTVYSLPSGMCSTSNAGSRSVNIKGGLFRDYAHEVGHVLGLAHGNTRDPVTGKINAYADSSTFMGSNASDNYNLPQLHWLGWTKKEELVKVNSTLDNKGSIDLWIRAVGNNADSTSSHPLGVLWDIPGTEQRLFIAVPKPRLNGTNQIEGGTVFVYRAPKCVGCTGMAMGTTVMARFSAKSVNEHEALGLFVKPLDYERTTVQVDGKTVEVISAVKVRIRQ</sequence>
<protein>
    <submittedName>
        <fullName evidence="1">Uncharacterized protein</fullName>
    </submittedName>
</protein>
<comment type="caution">
    <text evidence="1">The sequence shown here is derived from an EMBL/GenBank/DDBJ whole genome shotgun (WGS) entry which is preliminary data.</text>
</comment>
<gene>
    <name evidence="1" type="ORF">POL68_13520</name>
</gene>
<dbReference type="RefSeq" id="WP_272138103.1">
    <property type="nucleotide sequence ID" value="NZ_JAQNDM010000002.1"/>
</dbReference>
<evidence type="ECO:0000313" key="2">
    <source>
        <dbReference type="Proteomes" id="UP001221838"/>
    </source>
</evidence>
<dbReference type="Proteomes" id="UP001221838">
    <property type="component" value="Unassembled WGS sequence"/>
</dbReference>
<organism evidence="1 2">
    <name type="scientific">Stigmatella ashevillensis</name>
    <dbReference type="NCBI Taxonomy" id="2995309"/>
    <lineage>
        <taxon>Bacteria</taxon>
        <taxon>Pseudomonadati</taxon>
        <taxon>Myxococcota</taxon>
        <taxon>Myxococcia</taxon>
        <taxon>Myxococcales</taxon>
        <taxon>Cystobacterineae</taxon>
        <taxon>Archangiaceae</taxon>
        <taxon>Stigmatella</taxon>
    </lineage>
</organism>
<dbReference type="EMBL" id="JAQNDM010000002">
    <property type="protein sequence ID" value="MDC0709484.1"/>
    <property type="molecule type" value="Genomic_DNA"/>
</dbReference>
<dbReference type="SUPFAM" id="SSF55486">
    <property type="entry name" value="Metalloproteases ('zincins'), catalytic domain"/>
    <property type="match status" value="1"/>
</dbReference>